<name>A0A9N9XRV9_PHYSR</name>
<evidence type="ECO:0000313" key="2">
    <source>
        <dbReference type="EMBL" id="CAG9861967.1"/>
    </source>
</evidence>
<gene>
    <name evidence="2" type="ORF">PHYEVI_LOCUS8290</name>
</gene>
<organism evidence="2 3">
    <name type="scientific">Phyllotreta striolata</name>
    <name type="common">Striped flea beetle</name>
    <name type="synonym">Crioceris striolata</name>
    <dbReference type="NCBI Taxonomy" id="444603"/>
    <lineage>
        <taxon>Eukaryota</taxon>
        <taxon>Metazoa</taxon>
        <taxon>Ecdysozoa</taxon>
        <taxon>Arthropoda</taxon>
        <taxon>Hexapoda</taxon>
        <taxon>Insecta</taxon>
        <taxon>Pterygota</taxon>
        <taxon>Neoptera</taxon>
        <taxon>Endopterygota</taxon>
        <taxon>Coleoptera</taxon>
        <taxon>Polyphaga</taxon>
        <taxon>Cucujiformia</taxon>
        <taxon>Chrysomeloidea</taxon>
        <taxon>Chrysomelidae</taxon>
        <taxon>Galerucinae</taxon>
        <taxon>Alticini</taxon>
        <taxon>Phyllotreta</taxon>
    </lineage>
</organism>
<dbReference type="Proteomes" id="UP001153712">
    <property type="component" value="Chromosome 5"/>
</dbReference>
<dbReference type="OrthoDB" id="9979538at2759"/>
<feature type="compositionally biased region" description="Basic and acidic residues" evidence="1">
    <location>
        <begin position="160"/>
        <end position="173"/>
    </location>
</feature>
<accession>A0A9N9XRV9</accession>
<dbReference type="AlphaFoldDB" id="A0A9N9XRV9"/>
<sequence>MEEPHRTSKTGRPRKHGYGMKNYTKEQKIVAAVWYHERHYTGMTYEQLKVNFYVRFRLALPENKTLRQWELQLFRSGGLSGKRRRMNIGRLMHIPYVRESFIRFPNASMNQRSEILGIATGTLSSILLKDMTPEEIEALQEKGRQMANNENVSVGPKVNNMEDKKTKIDTKKD</sequence>
<keyword evidence="3" id="KW-1185">Reference proteome</keyword>
<protein>
    <submittedName>
        <fullName evidence="2">Uncharacterized protein</fullName>
    </submittedName>
</protein>
<dbReference type="EMBL" id="OU900098">
    <property type="protein sequence ID" value="CAG9861967.1"/>
    <property type="molecule type" value="Genomic_DNA"/>
</dbReference>
<proteinExistence type="predicted"/>
<reference evidence="2" key="1">
    <citation type="submission" date="2022-01" db="EMBL/GenBank/DDBJ databases">
        <authorList>
            <person name="King R."/>
        </authorList>
    </citation>
    <scope>NUCLEOTIDE SEQUENCE</scope>
</reference>
<evidence type="ECO:0000256" key="1">
    <source>
        <dbReference type="SAM" id="MobiDB-lite"/>
    </source>
</evidence>
<evidence type="ECO:0000313" key="3">
    <source>
        <dbReference type="Proteomes" id="UP001153712"/>
    </source>
</evidence>
<feature type="region of interest" description="Disordered" evidence="1">
    <location>
        <begin position="143"/>
        <end position="173"/>
    </location>
</feature>